<evidence type="ECO:0000256" key="1">
    <source>
        <dbReference type="SAM" id="SignalP"/>
    </source>
</evidence>
<dbReference type="VEuPathDB" id="FungiDB:C8Q69DRAFT_315148"/>
<proteinExistence type="predicted"/>
<feature type="signal peptide" evidence="1">
    <location>
        <begin position="1"/>
        <end position="18"/>
    </location>
</feature>
<comment type="caution">
    <text evidence="2">The sequence shown here is derived from an EMBL/GenBank/DDBJ whole genome shotgun (WGS) entry which is preliminary data.</text>
</comment>
<name>A0A443HQF7_BYSSP</name>
<dbReference type="GeneID" id="39596573"/>
<gene>
    <name evidence="2" type="ORF">C8Q69DRAFT_315148</name>
</gene>
<keyword evidence="1" id="KW-0732">Signal</keyword>
<dbReference type="RefSeq" id="XP_028483718.1">
    <property type="nucleotide sequence ID" value="XM_028627296.1"/>
</dbReference>
<dbReference type="Proteomes" id="UP000283841">
    <property type="component" value="Unassembled WGS sequence"/>
</dbReference>
<keyword evidence="3" id="KW-1185">Reference proteome</keyword>
<organism evidence="2 3">
    <name type="scientific">Byssochlamys spectabilis</name>
    <name type="common">Paecilomyces variotii</name>
    <dbReference type="NCBI Taxonomy" id="264951"/>
    <lineage>
        <taxon>Eukaryota</taxon>
        <taxon>Fungi</taxon>
        <taxon>Dikarya</taxon>
        <taxon>Ascomycota</taxon>
        <taxon>Pezizomycotina</taxon>
        <taxon>Eurotiomycetes</taxon>
        <taxon>Eurotiomycetidae</taxon>
        <taxon>Eurotiales</taxon>
        <taxon>Thermoascaceae</taxon>
        <taxon>Paecilomyces</taxon>
    </lineage>
</organism>
<dbReference type="EMBL" id="RCNU01000008">
    <property type="protein sequence ID" value="RWQ94073.1"/>
    <property type="molecule type" value="Genomic_DNA"/>
</dbReference>
<sequence length="304" mass="29664">MKAFACTIAAMMAGAAMAAPAMQIPNAANLPSISAVPTPSVPAYSSLATPAAALPADGRNTAGELVTGAGKPAQKLLTIAGQDSQHLLVQLSPAVSNLVSGLGLPEVGVPVGTIISTASSAGDLAKHVAPEVKGLLTVAGTDGGFYLVQLAPSVASLLEGLALPGVGVPVGSIVSTVGDHVKRAEGKVVSDAGNAAQGLLTVTGQDAKQLLIQLSPEVTALVSGLGLPAVGVPVGQIVASASSVGDLLKDLAPHVNGVLHVVSYDGGFLLMQLAPSVAGLLSGLGLPALGVPIGSVVQTVGEHL</sequence>
<dbReference type="AlphaFoldDB" id="A0A443HQF7"/>
<protein>
    <submittedName>
        <fullName evidence="2">Uncharacterized protein</fullName>
    </submittedName>
</protein>
<evidence type="ECO:0000313" key="2">
    <source>
        <dbReference type="EMBL" id="RWQ94073.1"/>
    </source>
</evidence>
<accession>A0A443HQF7</accession>
<feature type="chain" id="PRO_5018987017" evidence="1">
    <location>
        <begin position="19"/>
        <end position="304"/>
    </location>
</feature>
<reference evidence="2 3" key="1">
    <citation type="journal article" date="2018" name="Front. Microbiol.">
        <title>Genomic and genetic insights into a cosmopolitan fungus, Paecilomyces variotii (Eurotiales).</title>
        <authorList>
            <person name="Urquhart A.S."/>
            <person name="Mondo S.J."/>
            <person name="Makela M.R."/>
            <person name="Hane J.K."/>
            <person name="Wiebenga A."/>
            <person name="He G."/>
            <person name="Mihaltcheva S."/>
            <person name="Pangilinan J."/>
            <person name="Lipzen A."/>
            <person name="Barry K."/>
            <person name="de Vries R.P."/>
            <person name="Grigoriev I.V."/>
            <person name="Idnurm A."/>
        </authorList>
    </citation>
    <scope>NUCLEOTIDE SEQUENCE [LARGE SCALE GENOMIC DNA]</scope>
    <source>
        <strain evidence="2 3">CBS 101075</strain>
    </source>
</reference>
<evidence type="ECO:0000313" key="3">
    <source>
        <dbReference type="Proteomes" id="UP000283841"/>
    </source>
</evidence>